<dbReference type="Pfam" id="PF08059">
    <property type="entry name" value="SEP"/>
    <property type="match status" value="1"/>
</dbReference>
<dbReference type="AlphaFoldDB" id="A0AAF0TRY3"/>
<evidence type="ECO:0000259" key="2">
    <source>
        <dbReference type="PROSITE" id="PS51399"/>
    </source>
</evidence>
<dbReference type="GO" id="GO:0000045">
    <property type="term" value="P:autophagosome assembly"/>
    <property type="evidence" value="ECO:0007669"/>
    <property type="project" value="TreeGrafter"/>
</dbReference>
<dbReference type="GO" id="GO:0005634">
    <property type="term" value="C:nucleus"/>
    <property type="evidence" value="ECO:0007669"/>
    <property type="project" value="TreeGrafter"/>
</dbReference>
<dbReference type="GO" id="GO:0005829">
    <property type="term" value="C:cytosol"/>
    <property type="evidence" value="ECO:0007669"/>
    <property type="project" value="TreeGrafter"/>
</dbReference>
<dbReference type="SUPFAM" id="SSF102848">
    <property type="entry name" value="NSFL1 (p97 ATPase) cofactor p47, SEP domain"/>
    <property type="match status" value="1"/>
</dbReference>
<keyword evidence="4" id="KW-1185">Reference proteome</keyword>
<dbReference type="Gene3D" id="3.30.420.210">
    <property type="entry name" value="SEP domain"/>
    <property type="match status" value="1"/>
</dbReference>
<organism evidence="3 4">
    <name type="scientific">Solanum verrucosum</name>
    <dbReference type="NCBI Taxonomy" id="315347"/>
    <lineage>
        <taxon>Eukaryota</taxon>
        <taxon>Viridiplantae</taxon>
        <taxon>Streptophyta</taxon>
        <taxon>Embryophyta</taxon>
        <taxon>Tracheophyta</taxon>
        <taxon>Spermatophyta</taxon>
        <taxon>Magnoliopsida</taxon>
        <taxon>eudicotyledons</taxon>
        <taxon>Gunneridae</taxon>
        <taxon>Pentapetalae</taxon>
        <taxon>asterids</taxon>
        <taxon>lamiids</taxon>
        <taxon>Solanales</taxon>
        <taxon>Solanaceae</taxon>
        <taxon>Solanoideae</taxon>
        <taxon>Solaneae</taxon>
        <taxon>Solanum</taxon>
    </lineage>
</organism>
<name>A0AAF0TRY3_SOLVR</name>
<dbReference type="SMART" id="SM00553">
    <property type="entry name" value="SEP"/>
    <property type="match status" value="1"/>
</dbReference>
<reference evidence="3" key="1">
    <citation type="submission" date="2023-08" db="EMBL/GenBank/DDBJ databases">
        <title>A de novo genome assembly of Solanum verrucosum Schlechtendal, a Mexican diploid species geographically isolated from the other diploid A-genome species in potato relatives.</title>
        <authorList>
            <person name="Hosaka K."/>
        </authorList>
    </citation>
    <scope>NUCLEOTIDE SEQUENCE</scope>
    <source>
        <tissue evidence="3">Young leaves</tissue>
    </source>
</reference>
<dbReference type="GO" id="GO:0043161">
    <property type="term" value="P:proteasome-mediated ubiquitin-dependent protein catabolic process"/>
    <property type="evidence" value="ECO:0007669"/>
    <property type="project" value="TreeGrafter"/>
</dbReference>
<dbReference type="PANTHER" id="PTHR23333:SF45">
    <property type="entry name" value="PLANT UBX DOMAIN-CONTAINING PROTEIN 4-LIKE"/>
    <property type="match status" value="1"/>
</dbReference>
<evidence type="ECO:0000313" key="3">
    <source>
        <dbReference type="EMBL" id="WMV30622.1"/>
    </source>
</evidence>
<dbReference type="GO" id="GO:0061025">
    <property type="term" value="P:membrane fusion"/>
    <property type="evidence" value="ECO:0007669"/>
    <property type="project" value="TreeGrafter"/>
</dbReference>
<dbReference type="PANTHER" id="PTHR23333">
    <property type="entry name" value="UBX DOMAIN CONTAINING PROTEIN"/>
    <property type="match status" value="1"/>
</dbReference>
<dbReference type="GO" id="GO:0031468">
    <property type="term" value="P:nuclear membrane reassembly"/>
    <property type="evidence" value="ECO:0007669"/>
    <property type="project" value="TreeGrafter"/>
</dbReference>
<gene>
    <name evidence="3" type="ORF">MTR67_024007</name>
</gene>
<protein>
    <recommendedName>
        <fullName evidence="2">SEP domain-containing protein</fullName>
    </recommendedName>
</protein>
<feature type="region of interest" description="Disordered" evidence="1">
    <location>
        <begin position="87"/>
        <end position="119"/>
    </location>
</feature>
<dbReference type="InterPro" id="IPR012989">
    <property type="entry name" value="SEP_domain"/>
</dbReference>
<dbReference type="EMBL" id="CP133616">
    <property type="protein sequence ID" value="WMV30622.1"/>
    <property type="molecule type" value="Genomic_DNA"/>
</dbReference>
<dbReference type="PROSITE" id="PS51399">
    <property type="entry name" value="SEP"/>
    <property type="match status" value="1"/>
</dbReference>
<accession>A0AAF0TRY3</accession>
<feature type="domain" description="SEP" evidence="2">
    <location>
        <begin position="77"/>
        <end position="119"/>
    </location>
</feature>
<sequence length="119" mass="12950">MHIHFHVADQSPLCSGMLVQDPSKENDVDALFNQARQCAAVEGPLEHLPSSGSRSFTGAARRLTEEAVPSVPQPPENATHAITFWRNGFTVDDGPPRSFDDPENASFLEGVNHKQKNGS</sequence>
<evidence type="ECO:0000256" key="1">
    <source>
        <dbReference type="SAM" id="MobiDB-lite"/>
    </source>
</evidence>
<proteinExistence type="predicted"/>
<evidence type="ECO:0000313" key="4">
    <source>
        <dbReference type="Proteomes" id="UP001234989"/>
    </source>
</evidence>
<dbReference type="Proteomes" id="UP001234989">
    <property type="component" value="Chromosome 5"/>
</dbReference>
<dbReference type="InterPro" id="IPR036241">
    <property type="entry name" value="NSFL1C_SEP_dom_sf"/>
</dbReference>
<dbReference type="GO" id="GO:0043130">
    <property type="term" value="F:ubiquitin binding"/>
    <property type="evidence" value="ECO:0007669"/>
    <property type="project" value="TreeGrafter"/>
</dbReference>
<dbReference type="GO" id="GO:0007030">
    <property type="term" value="P:Golgi organization"/>
    <property type="evidence" value="ECO:0007669"/>
    <property type="project" value="TreeGrafter"/>
</dbReference>